<name>X6NRK6_RETFI</name>
<gene>
    <name evidence="1" type="ORF">RFI_08220</name>
</gene>
<dbReference type="AlphaFoldDB" id="X6NRK6"/>
<protein>
    <submittedName>
        <fullName evidence="1">Uncharacterized protein</fullName>
    </submittedName>
</protein>
<dbReference type="EMBL" id="ASPP01006394">
    <property type="protein sequence ID" value="ETO28905.1"/>
    <property type="molecule type" value="Genomic_DNA"/>
</dbReference>
<organism evidence="1 2">
    <name type="scientific">Reticulomyxa filosa</name>
    <dbReference type="NCBI Taxonomy" id="46433"/>
    <lineage>
        <taxon>Eukaryota</taxon>
        <taxon>Sar</taxon>
        <taxon>Rhizaria</taxon>
        <taxon>Retaria</taxon>
        <taxon>Foraminifera</taxon>
        <taxon>Monothalamids</taxon>
        <taxon>Reticulomyxidae</taxon>
        <taxon>Reticulomyxa</taxon>
    </lineage>
</organism>
<sequence>MKYGRECCTQWPFNTHPTFLFHIPTAFNETVRSFYTLEKEWNVQLLQWKAEHELTNVYINDQVISCFFVFFEHILPPRPRLFLFNSPRTIDENTLNSNNVLSDGMRYAKKIFLNSAEDKMLIKKKNDQYFQCYNCEQPDVQKTYSVAEWDTDNGLVYQINKHNAKKFWDIMPLFSNGLINFRSLNETNQGQSSYVQLKRLVEDIIKNS</sequence>
<dbReference type="Proteomes" id="UP000023152">
    <property type="component" value="Unassembled WGS sequence"/>
</dbReference>
<evidence type="ECO:0000313" key="1">
    <source>
        <dbReference type="EMBL" id="ETO28905.1"/>
    </source>
</evidence>
<evidence type="ECO:0000313" key="2">
    <source>
        <dbReference type="Proteomes" id="UP000023152"/>
    </source>
</evidence>
<reference evidence="1 2" key="1">
    <citation type="journal article" date="2013" name="Curr. Biol.">
        <title>The Genome of the Foraminiferan Reticulomyxa filosa.</title>
        <authorList>
            <person name="Glockner G."/>
            <person name="Hulsmann N."/>
            <person name="Schleicher M."/>
            <person name="Noegel A.A."/>
            <person name="Eichinger L."/>
            <person name="Gallinger C."/>
            <person name="Pawlowski J."/>
            <person name="Sierra R."/>
            <person name="Euteneuer U."/>
            <person name="Pillet L."/>
            <person name="Moustafa A."/>
            <person name="Platzer M."/>
            <person name="Groth M."/>
            <person name="Szafranski K."/>
            <person name="Schliwa M."/>
        </authorList>
    </citation>
    <scope>NUCLEOTIDE SEQUENCE [LARGE SCALE GENOMIC DNA]</scope>
</reference>
<accession>X6NRK6</accession>
<comment type="caution">
    <text evidence="1">The sequence shown here is derived from an EMBL/GenBank/DDBJ whole genome shotgun (WGS) entry which is preliminary data.</text>
</comment>
<proteinExistence type="predicted"/>
<keyword evidence="2" id="KW-1185">Reference proteome</keyword>